<evidence type="ECO:0000256" key="2">
    <source>
        <dbReference type="ARBA" id="ARBA00022771"/>
    </source>
</evidence>
<sequence length="608" mass="71885">YDKKKSMSFNTDCFVCLQKMSPDNVIAISCGHMLCKDCYHTMYNIQKQERKCGKCRRPFIFCIKLYFEINTDESTLSENKCIKNTSPNLLLDELKRIQSYSEILLDELKKKQKDVFERDLKIIQKDAEIKVLQNEVDNYRHSYLLQKAKITKLKNELIDYAAIEGQLNSIMSQIDVIFLLFIIYVFFNRLSHDIVYSYFNPQQQPQQTMIMSICRIFIFKNMTFDAGCFVCLQLLKPINILAMPCGHVMCEECYHKMYNENSDEKVCGKCRVPFTYVTKLYFDQSTEIVIEGGLQSDIKNEEEIIKKDSEIRKLSKVIQESKIEINALRSRIEELEKEKEIFLDIEEQFGAYISSIDLPEEERISLLRELIFSFYQVKKDIKKENKIIINKRMTFNFTCYVCLDQMNPNNMMAISCGHVMCGSCYDTMFLQRGEEKICGLCRHRFGSGLKLFLDNSASRVNETFLSNNKNDDDYNLRVIERLENDLKMEKCVVESLHFELKEKQLEIIEQKTIALALQREIEDNHEKINKLTKKLSEIENKPLTKNMINDPEYVWLFNLLNNSNEEKIKYTHKHEQDLKKNETKVNNKLNADKNKFHEIFKRIIKRKR</sequence>
<dbReference type="GO" id="GO:0051865">
    <property type="term" value="P:protein autoubiquitination"/>
    <property type="evidence" value="ECO:0007669"/>
    <property type="project" value="TreeGrafter"/>
</dbReference>
<evidence type="ECO:0000256" key="5">
    <source>
        <dbReference type="SAM" id="Coils"/>
    </source>
</evidence>
<dbReference type="PROSITE" id="PS00518">
    <property type="entry name" value="ZF_RING_1"/>
    <property type="match status" value="3"/>
</dbReference>
<keyword evidence="3" id="KW-0862">Zinc</keyword>
<dbReference type="InterPro" id="IPR017907">
    <property type="entry name" value="Znf_RING_CS"/>
</dbReference>
<dbReference type="SUPFAM" id="SSF57850">
    <property type="entry name" value="RING/U-box"/>
    <property type="match status" value="3"/>
</dbReference>
<feature type="coiled-coil region" evidence="5">
    <location>
        <begin position="514"/>
        <end position="541"/>
    </location>
</feature>
<dbReference type="InterPro" id="IPR001841">
    <property type="entry name" value="Znf_RING"/>
</dbReference>
<dbReference type="InterPro" id="IPR047126">
    <property type="entry name" value="RNF141-like"/>
</dbReference>
<dbReference type="WBParaSite" id="TCONS_00004054.p1">
    <property type="protein sequence ID" value="TCONS_00004054.p1"/>
    <property type="gene ID" value="XLOC_000976"/>
</dbReference>
<dbReference type="SMART" id="SM00184">
    <property type="entry name" value="RING"/>
    <property type="match status" value="3"/>
</dbReference>
<feature type="coiled-coil region" evidence="5">
    <location>
        <begin position="311"/>
        <end position="345"/>
    </location>
</feature>
<evidence type="ECO:0000313" key="7">
    <source>
        <dbReference type="Proteomes" id="UP000035681"/>
    </source>
</evidence>
<dbReference type="InterPro" id="IPR013083">
    <property type="entry name" value="Znf_RING/FYVE/PHD"/>
</dbReference>
<dbReference type="PANTHER" id="PTHR12109">
    <property type="entry name" value="RING FINGER PROTEIN 141-RELATED"/>
    <property type="match status" value="1"/>
</dbReference>
<evidence type="ECO:0000313" key="8">
    <source>
        <dbReference type="WBParaSite" id="TCONS_00004054.p1"/>
    </source>
</evidence>
<dbReference type="PROSITE" id="PS50089">
    <property type="entry name" value="ZF_RING_2"/>
    <property type="match status" value="3"/>
</dbReference>
<dbReference type="GO" id="GO:0008270">
    <property type="term" value="F:zinc ion binding"/>
    <property type="evidence" value="ECO:0007669"/>
    <property type="project" value="UniProtKB-KW"/>
</dbReference>
<evidence type="ECO:0000256" key="4">
    <source>
        <dbReference type="PROSITE-ProRule" id="PRU00175"/>
    </source>
</evidence>
<feature type="domain" description="RING-type" evidence="6">
    <location>
        <begin position="13"/>
        <end position="56"/>
    </location>
</feature>
<keyword evidence="1" id="KW-0479">Metal-binding</keyword>
<dbReference type="Proteomes" id="UP000035681">
    <property type="component" value="Unplaced"/>
</dbReference>
<feature type="domain" description="RING-type" evidence="6">
    <location>
        <begin position="399"/>
        <end position="442"/>
    </location>
</feature>
<proteinExistence type="predicted"/>
<protein>
    <submittedName>
        <fullName evidence="8">RING-type domain-containing protein</fullName>
    </submittedName>
</protein>
<dbReference type="Pfam" id="PF13920">
    <property type="entry name" value="zf-C3HC4_3"/>
    <property type="match status" value="2"/>
</dbReference>
<dbReference type="AlphaFoldDB" id="A0AAF5CYW4"/>
<keyword evidence="5" id="KW-0175">Coiled coil</keyword>
<dbReference type="GO" id="GO:0004842">
    <property type="term" value="F:ubiquitin-protein transferase activity"/>
    <property type="evidence" value="ECO:0007669"/>
    <property type="project" value="TreeGrafter"/>
</dbReference>
<dbReference type="Pfam" id="PF13445">
    <property type="entry name" value="zf-RING_UBOX"/>
    <property type="match status" value="1"/>
</dbReference>
<dbReference type="Gene3D" id="3.30.40.10">
    <property type="entry name" value="Zinc/RING finger domain, C3HC4 (zinc finger)"/>
    <property type="match status" value="3"/>
</dbReference>
<reference evidence="8" key="1">
    <citation type="submission" date="2024-02" db="UniProtKB">
        <authorList>
            <consortium name="WormBaseParasite"/>
        </authorList>
    </citation>
    <scope>IDENTIFICATION</scope>
</reference>
<dbReference type="InterPro" id="IPR027370">
    <property type="entry name" value="Znf-RING_euk"/>
</dbReference>
<name>A0AAF5CYW4_STRER</name>
<keyword evidence="7" id="KW-1185">Reference proteome</keyword>
<accession>A0AAF5CYW4</accession>
<evidence type="ECO:0000259" key="6">
    <source>
        <dbReference type="PROSITE" id="PS50089"/>
    </source>
</evidence>
<organism evidence="7 8">
    <name type="scientific">Strongyloides stercoralis</name>
    <name type="common">Threadworm</name>
    <dbReference type="NCBI Taxonomy" id="6248"/>
    <lineage>
        <taxon>Eukaryota</taxon>
        <taxon>Metazoa</taxon>
        <taxon>Ecdysozoa</taxon>
        <taxon>Nematoda</taxon>
        <taxon>Chromadorea</taxon>
        <taxon>Rhabditida</taxon>
        <taxon>Tylenchina</taxon>
        <taxon>Panagrolaimomorpha</taxon>
        <taxon>Strongyloidoidea</taxon>
        <taxon>Strongyloididae</taxon>
        <taxon>Strongyloides</taxon>
    </lineage>
</organism>
<keyword evidence="2 4" id="KW-0863">Zinc-finger</keyword>
<feature type="domain" description="RING-type" evidence="6">
    <location>
        <begin position="228"/>
        <end position="271"/>
    </location>
</feature>
<evidence type="ECO:0000256" key="1">
    <source>
        <dbReference type="ARBA" id="ARBA00022723"/>
    </source>
</evidence>
<evidence type="ECO:0000256" key="3">
    <source>
        <dbReference type="ARBA" id="ARBA00022833"/>
    </source>
</evidence>
<dbReference type="PANTHER" id="PTHR12109:SF3">
    <property type="entry name" value="RING FINGER PROTEIN 141"/>
    <property type="match status" value="1"/>
</dbReference>